<proteinExistence type="predicted"/>
<reference evidence="1 2" key="1">
    <citation type="submission" date="2018-05" db="EMBL/GenBank/DDBJ databases">
        <title>Antimicrobial susceptibility testing and genomic analysis of Arcobacter skirrowii strains and one Arcobacter butzleri isolated from German poultry farms.</title>
        <authorList>
            <person name="Haenel I."/>
            <person name="Hotzel H."/>
            <person name="Tomaso H."/>
            <person name="Busch A."/>
        </authorList>
    </citation>
    <scope>NUCLEOTIDE SEQUENCE [LARGE SCALE GENOMIC DNA]</scope>
    <source>
        <strain evidence="2">v</strain>
    </source>
</reference>
<dbReference type="AlphaFoldDB" id="A0A2U2C1A5"/>
<protein>
    <submittedName>
        <fullName evidence="1">Sel1 repeat family protein</fullName>
    </submittedName>
</protein>
<name>A0A2U2C1A5_9BACT</name>
<organism evidence="1 2">
    <name type="scientific">Aliarcobacter skirrowii</name>
    <dbReference type="NCBI Taxonomy" id="28200"/>
    <lineage>
        <taxon>Bacteria</taxon>
        <taxon>Pseudomonadati</taxon>
        <taxon>Campylobacterota</taxon>
        <taxon>Epsilonproteobacteria</taxon>
        <taxon>Campylobacterales</taxon>
        <taxon>Arcobacteraceae</taxon>
        <taxon>Aliarcobacter</taxon>
    </lineage>
</organism>
<dbReference type="SUPFAM" id="SSF81901">
    <property type="entry name" value="HCP-like"/>
    <property type="match status" value="1"/>
</dbReference>
<sequence length="202" mass="23243">MFALLKFCSIFIISFIFISCSMYKSDSSLQSELDIANSCKNKSIKLEMSCYDLVAYKTSFANIRLGIYELKIGESKSAKKRFELAKQSGNFYANALLANLYENAIATKEDRVLAIKLLQEVEYKDPIAAYKISFYYFSNDNIKKGIKLLEFAANSGVKEAQKELVLIYTNNQYINEDSEKAMFYDNLYQDKKEDFSVKIYGR</sequence>
<dbReference type="RefSeq" id="WP_109065700.1">
    <property type="nucleotide sequence ID" value="NZ_JAUQUC010000016.1"/>
</dbReference>
<comment type="caution">
    <text evidence="1">The sequence shown here is derived from an EMBL/GenBank/DDBJ whole genome shotgun (WGS) entry which is preliminary data.</text>
</comment>
<evidence type="ECO:0000313" key="1">
    <source>
        <dbReference type="EMBL" id="PWE22102.1"/>
    </source>
</evidence>
<dbReference type="Proteomes" id="UP000245014">
    <property type="component" value="Unassembled WGS sequence"/>
</dbReference>
<dbReference type="EMBL" id="QEYI01000002">
    <property type="protein sequence ID" value="PWE22102.1"/>
    <property type="molecule type" value="Genomic_DNA"/>
</dbReference>
<evidence type="ECO:0000313" key="2">
    <source>
        <dbReference type="Proteomes" id="UP000245014"/>
    </source>
</evidence>
<dbReference type="STRING" id="28200.GCA_001572935_00028"/>
<dbReference type="InterPro" id="IPR011990">
    <property type="entry name" value="TPR-like_helical_dom_sf"/>
</dbReference>
<accession>A0A2U2C1A5</accession>
<dbReference type="PROSITE" id="PS51257">
    <property type="entry name" value="PROKAR_LIPOPROTEIN"/>
    <property type="match status" value="1"/>
</dbReference>
<dbReference type="Gene3D" id="1.25.40.10">
    <property type="entry name" value="Tetratricopeptide repeat domain"/>
    <property type="match status" value="1"/>
</dbReference>
<gene>
    <name evidence="1" type="ORF">DF188_03040</name>
</gene>